<dbReference type="PANTHER" id="PTHR14030">
    <property type="entry name" value="MITOTIC CHECKPOINT SERINE/THREONINE-PROTEIN KINASE BUB1"/>
    <property type="match status" value="1"/>
</dbReference>
<evidence type="ECO:0000256" key="1">
    <source>
        <dbReference type="ARBA" id="ARBA00004629"/>
    </source>
</evidence>
<feature type="region of interest" description="Disordered" evidence="5">
    <location>
        <begin position="551"/>
        <end position="575"/>
    </location>
</feature>
<dbReference type="GO" id="GO:0032991">
    <property type="term" value="C:protein-containing complex"/>
    <property type="evidence" value="ECO:0007669"/>
    <property type="project" value="UniProtKB-ARBA"/>
</dbReference>
<protein>
    <submittedName>
        <fullName evidence="8">Protein kinase</fullName>
        <ecNumber evidence="8">2.7.11.1</ecNumber>
    </submittedName>
</protein>
<dbReference type="InterPro" id="IPR008271">
    <property type="entry name" value="Ser/Thr_kinase_AS"/>
</dbReference>
<accession>A0AA43QNT4</accession>
<feature type="domain" description="BUB1 N-terminal" evidence="7">
    <location>
        <begin position="61"/>
        <end position="227"/>
    </location>
</feature>
<dbReference type="AlphaFoldDB" id="A0AA43QNT4"/>
<feature type="compositionally biased region" description="Polar residues" evidence="5">
    <location>
        <begin position="429"/>
        <end position="439"/>
    </location>
</feature>
<keyword evidence="2" id="KW-0158">Chromosome</keyword>
<dbReference type="GO" id="GO:0007094">
    <property type="term" value="P:mitotic spindle assembly checkpoint signaling"/>
    <property type="evidence" value="ECO:0007669"/>
    <property type="project" value="InterPro"/>
</dbReference>
<dbReference type="GO" id="GO:0005524">
    <property type="term" value="F:ATP binding"/>
    <property type="evidence" value="ECO:0007669"/>
    <property type="project" value="InterPro"/>
</dbReference>
<evidence type="ECO:0000259" key="7">
    <source>
        <dbReference type="PROSITE" id="PS51489"/>
    </source>
</evidence>
<dbReference type="GO" id="GO:0000776">
    <property type="term" value="C:kinetochore"/>
    <property type="evidence" value="ECO:0007669"/>
    <property type="project" value="UniProtKB-KW"/>
</dbReference>
<evidence type="ECO:0000313" key="8">
    <source>
        <dbReference type="EMBL" id="MDI1489865.1"/>
    </source>
</evidence>
<dbReference type="InterPro" id="IPR013212">
    <property type="entry name" value="Mad3/Bub1_I"/>
</dbReference>
<dbReference type="EC" id="2.7.11.1" evidence="8"/>
<dbReference type="Proteomes" id="UP001161017">
    <property type="component" value="Unassembled WGS sequence"/>
</dbReference>
<proteinExistence type="predicted"/>
<keyword evidence="4" id="KW-0137">Centromere</keyword>
<keyword evidence="8" id="KW-0808">Transferase</keyword>
<dbReference type="SUPFAM" id="SSF56112">
    <property type="entry name" value="Protein kinase-like (PK-like)"/>
    <property type="match status" value="1"/>
</dbReference>
<sequence>MSVSEDLINFDVIESHKENIQPLASGRSAKVLASTFAPTSRLSDPTPNDTRNLNDAIREEYEIELRSIQDSDDPLDVYDRYVKWTLGAYPSAQATPASQLRPLLERATKAFLSIPHYKNDPRYLKLWLHYIRFFSDAPRETYAYLARHGIGESLALFYEEFAAWLEGAGRWTQAEEVFKLGIEREARPAERLIRKYTEFGTRLAARDVMSEEPSSPALPTVRPALAAKVDPFAVSTPVTGNPQTSRPSAGLHTSSTSRGARQKLAVFSDTAVPPPAVPLLSKDGANGWDSIGSISERRKENATTNPRTGKLERVYVDLKLIYPEDQDDRGEMSFEELRAKARGWYGRQWDNTSNSLRLEATDNSDTSISGPVSVAVAETNPPRLSMKAGVQETQSSPGVLSEDTAPPDVSREEKNARMRRTRVKEVKGETQTIKTNLKSPTGPKLRRKSSAEPTMTLHTKAATEDILDIFNQPLRNVDPMAGPVESDGETDLDDDDYTSAGESTGTGRISGTSEFGDTENEVKTANIHVESDPASVSPWSDFTASKHVPGMARKVESDASEEDGEGQENHGQNTFGVMQRDGEISSPYQEEIGGGSKYVPVPPEDYEPPAIGPRDSSPVAQNRLPFMTPIIEKTETSLGGLSIQVNRDFFNAKTPSRDVAAATAMPAISGEPLSSPFQEIVNDSRPARMPKLQIGRTKSSQDNDTHTTKPWIKDIQCNPVDESIRTAILDHTQPSLSSQQGYYDCRPNAFTKAGEIRRFIKSLSKARSSEKTTSSLCLPPILHFDHAHSERFIIRQELGKGAYAPVYLAERLSAEHEETGNFVAIKSEDPPTAWEFHIMTLLHARLTSAHRASSSLLGAHSLHLYADECYLVEEYRDQGTLLDLVNLAKSDLTSGQSTLDESVAMFFTIELIRTMEAVHIVDMLHGDLKADNCLVRLPHCGSRDDEWDPTYQPDGSGGWSCKGLVLIDFGRSIDMSAFRPDVQFIADWKTGKQDCIEMRELRPWTYQIDYYGMAGVVHSLLFGKYIEDTAVVETRDEGTEDGLLSKKKKKFKIREGLKRYWQTELWSGLFDLLLNPVSHAAREDNGLMPCRKGLADLRGRMESWLSDEGSRRNGGLKTNLLRLEAKLKERRGRR</sequence>
<feature type="region of interest" description="Disordered" evidence="5">
    <location>
        <begin position="236"/>
        <end position="257"/>
    </location>
</feature>
<keyword evidence="9" id="KW-1185">Reference proteome</keyword>
<dbReference type="GO" id="GO:0005634">
    <property type="term" value="C:nucleus"/>
    <property type="evidence" value="ECO:0007669"/>
    <property type="project" value="TreeGrafter"/>
</dbReference>
<dbReference type="CDD" id="cd13981">
    <property type="entry name" value="STKc_Bub1_BubR1"/>
    <property type="match status" value="1"/>
</dbReference>
<reference evidence="8" key="1">
    <citation type="journal article" date="2023" name="Genome Biol. Evol.">
        <title>First Whole Genome Sequence and Flow Cytometry Genome Size Data for the Lichen-Forming Fungus Ramalina farinacea (Ascomycota).</title>
        <authorList>
            <person name="Llewellyn T."/>
            <person name="Mian S."/>
            <person name="Hill R."/>
            <person name="Leitch I.J."/>
            <person name="Gaya E."/>
        </authorList>
    </citation>
    <scope>NUCLEOTIDE SEQUENCE</scope>
    <source>
        <strain evidence="8">LIQ254RAFAR</strain>
    </source>
</reference>
<evidence type="ECO:0000313" key="9">
    <source>
        <dbReference type="Proteomes" id="UP001161017"/>
    </source>
</evidence>
<gene>
    <name evidence="8" type="primary">BUB1</name>
    <name evidence="8" type="ORF">OHK93_001064</name>
</gene>
<dbReference type="InterPro" id="IPR011009">
    <property type="entry name" value="Kinase-like_dom_sf"/>
</dbReference>
<dbReference type="Pfam" id="PF08171">
    <property type="entry name" value="Mad3_BUB1_II"/>
    <property type="match status" value="1"/>
</dbReference>
<evidence type="ECO:0000256" key="5">
    <source>
        <dbReference type="SAM" id="MobiDB-lite"/>
    </source>
</evidence>
<dbReference type="SMART" id="SM00220">
    <property type="entry name" value="S_TKc"/>
    <property type="match status" value="1"/>
</dbReference>
<dbReference type="InterPro" id="IPR001245">
    <property type="entry name" value="Ser-Thr/Tyr_kinase_cat_dom"/>
</dbReference>
<dbReference type="Pfam" id="PF08311">
    <property type="entry name" value="Mad3_BUB1_I"/>
    <property type="match status" value="1"/>
</dbReference>
<dbReference type="SMART" id="SM00777">
    <property type="entry name" value="Mad3_BUB1_I"/>
    <property type="match status" value="1"/>
</dbReference>
<feature type="region of interest" description="Disordered" evidence="5">
    <location>
        <begin position="475"/>
        <end position="518"/>
    </location>
</feature>
<evidence type="ECO:0000259" key="6">
    <source>
        <dbReference type="PROSITE" id="PS50011"/>
    </source>
</evidence>
<keyword evidence="8" id="KW-0418">Kinase</keyword>
<feature type="region of interest" description="Disordered" evidence="5">
    <location>
        <begin position="387"/>
        <end position="455"/>
    </location>
</feature>
<comment type="caution">
    <text evidence="8">The sequence shown here is derived from an EMBL/GenBank/DDBJ whole genome shotgun (WGS) entry which is preliminary data.</text>
</comment>
<dbReference type="InterPro" id="IPR015661">
    <property type="entry name" value="Bub1/Mad3"/>
</dbReference>
<feature type="domain" description="Protein kinase" evidence="6">
    <location>
        <begin position="792"/>
        <end position="1134"/>
    </location>
</feature>
<dbReference type="PROSITE" id="PS51489">
    <property type="entry name" value="BUB1_N"/>
    <property type="match status" value="1"/>
</dbReference>
<dbReference type="InterPro" id="IPR012572">
    <property type="entry name" value="Mad3/Bub1_II"/>
</dbReference>
<dbReference type="EMBL" id="JAPUFD010000010">
    <property type="protein sequence ID" value="MDI1489865.1"/>
    <property type="molecule type" value="Genomic_DNA"/>
</dbReference>
<keyword evidence="3" id="KW-0995">Kinetochore</keyword>
<dbReference type="Gene3D" id="6.10.20.170">
    <property type="match status" value="1"/>
</dbReference>
<organism evidence="8 9">
    <name type="scientific">Ramalina farinacea</name>
    <dbReference type="NCBI Taxonomy" id="258253"/>
    <lineage>
        <taxon>Eukaryota</taxon>
        <taxon>Fungi</taxon>
        <taxon>Dikarya</taxon>
        <taxon>Ascomycota</taxon>
        <taxon>Pezizomycotina</taxon>
        <taxon>Lecanoromycetes</taxon>
        <taxon>OSLEUM clade</taxon>
        <taxon>Lecanoromycetidae</taxon>
        <taxon>Lecanorales</taxon>
        <taxon>Lecanorineae</taxon>
        <taxon>Ramalinaceae</taxon>
        <taxon>Ramalina</taxon>
    </lineage>
</organism>
<dbReference type="PROSITE" id="PS00108">
    <property type="entry name" value="PROTEIN_KINASE_ST"/>
    <property type="match status" value="1"/>
</dbReference>
<name>A0AA43QNT4_9LECA</name>
<dbReference type="PROSITE" id="PS50011">
    <property type="entry name" value="PROTEIN_KINASE_DOM"/>
    <property type="match status" value="1"/>
</dbReference>
<evidence type="ECO:0000256" key="2">
    <source>
        <dbReference type="ARBA" id="ARBA00022454"/>
    </source>
</evidence>
<evidence type="ECO:0000256" key="3">
    <source>
        <dbReference type="ARBA" id="ARBA00022838"/>
    </source>
</evidence>
<dbReference type="PANTHER" id="PTHR14030:SF4">
    <property type="entry name" value="BUB1 KINASE, ISOFORM A-RELATED"/>
    <property type="match status" value="1"/>
</dbReference>
<feature type="compositionally biased region" description="Polar residues" evidence="5">
    <location>
        <begin position="500"/>
        <end position="515"/>
    </location>
</feature>
<dbReference type="Pfam" id="PF07714">
    <property type="entry name" value="PK_Tyr_Ser-Thr"/>
    <property type="match status" value="1"/>
</dbReference>
<evidence type="ECO:0000256" key="4">
    <source>
        <dbReference type="ARBA" id="ARBA00023328"/>
    </source>
</evidence>
<dbReference type="Gene3D" id="1.25.40.430">
    <property type="match status" value="1"/>
</dbReference>
<dbReference type="GO" id="GO:0051754">
    <property type="term" value="P:meiotic sister chromatid cohesion, centromeric"/>
    <property type="evidence" value="ECO:0007669"/>
    <property type="project" value="TreeGrafter"/>
</dbReference>
<dbReference type="FunFam" id="1.25.40.430:FF:000003">
    <property type="entry name" value="Checkpoint serine/threonine-protein kinase BUB1"/>
    <property type="match status" value="1"/>
</dbReference>
<comment type="subcellular location">
    <subcellularLocation>
        <location evidence="1">Chromosome</location>
        <location evidence="1">Centromere</location>
        <location evidence="1">Kinetochore</location>
    </subcellularLocation>
</comment>
<dbReference type="InterPro" id="IPR000719">
    <property type="entry name" value="Prot_kinase_dom"/>
</dbReference>
<dbReference type="Gene3D" id="1.10.510.10">
    <property type="entry name" value="Transferase(Phosphotransferase) domain 1"/>
    <property type="match status" value="1"/>
</dbReference>
<feature type="compositionally biased region" description="Acidic residues" evidence="5">
    <location>
        <begin position="486"/>
        <end position="497"/>
    </location>
</feature>
<dbReference type="GO" id="GO:0004674">
    <property type="term" value="F:protein serine/threonine kinase activity"/>
    <property type="evidence" value="ECO:0007669"/>
    <property type="project" value="UniProtKB-EC"/>
</dbReference>